<dbReference type="EMBL" id="CM007895">
    <property type="protein sequence ID" value="OTG22605.1"/>
    <property type="molecule type" value="Genomic_DNA"/>
</dbReference>
<name>A0A251UGY4_HELAN</name>
<evidence type="ECO:0000313" key="1">
    <source>
        <dbReference type="EMBL" id="KAF5801722.1"/>
    </source>
</evidence>
<dbReference type="InParanoid" id="A0A251UGY4"/>
<protein>
    <submittedName>
        <fullName evidence="2">Uncharacterized protein</fullName>
    </submittedName>
</protein>
<evidence type="ECO:0000313" key="3">
    <source>
        <dbReference type="Proteomes" id="UP000215914"/>
    </source>
</evidence>
<keyword evidence="3" id="KW-1185">Reference proteome</keyword>
<dbReference type="Gramene" id="mRNA:HanXRQr2_Chr06g0251391">
    <property type="protein sequence ID" value="CDS:HanXRQr2_Chr06g0251391.1"/>
    <property type="gene ID" value="HanXRQr2_Chr06g0251391"/>
</dbReference>
<dbReference type="Proteomes" id="UP000215914">
    <property type="component" value="Chromosome 6"/>
</dbReference>
<reference evidence="1 3" key="1">
    <citation type="journal article" date="2017" name="Nature">
        <title>The sunflower genome provides insights into oil metabolism, flowering and Asterid evolution.</title>
        <authorList>
            <person name="Badouin H."/>
            <person name="Gouzy J."/>
            <person name="Grassa C.J."/>
            <person name="Murat F."/>
            <person name="Staton S.E."/>
            <person name="Cottret L."/>
            <person name="Lelandais-Briere C."/>
            <person name="Owens G.L."/>
            <person name="Carrere S."/>
            <person name="Mayjonade B."/>
            <person name="Legrand L."/>
            <person name="Gill N."/>
            <person name="Kane N.C."/>
            <person name="Bowers J.E."/>
            <person name="Hubner S."/>
            <person name="Bellec A."/>
            <person name="Berard A."/>
            <person name="Berges H."/>
            <person name="Blanchet N."/>
            <person name="Boniface M.C."/>
            <person name="Brunel D."/>
            <person name="Catrice O."/>
            <person name="Chaidir N."/>
            <person name="Claudel C."/>
            <person name="Donnadieu C."/>
            <person name="Faraut T."/>
            <person name="Fievet G."/>
            <person name="Helmstetter N."/>
            <person name="King M."/>
            <person name="Knapp S.J."/>
            <person name="Lai Z."/>
            <person name="Le Paslier M.C."/>
            <person name="Lippi Y."/>
            <person name="Lorenzon L."/>
            <person name="Mandel J.R."/>
            <person name="Marage G."/>
            <person name="Marchand G."/>
            <person name="Marquand E."/>
            <person name="Bret-Mestries E."/>
            <person name="Morien E."/>
            <person name="Nambeesan S."/>
            <person name="Nguyen T."/>
            <person name="Pegot-Espagnet P."/>
            <person name="Pouilly N."/>
            <person name="Raftis F."/>
            <person name="Sallet E."/>
            <person name="Schiex T."/>
            <person name="Thomas J."/>
            <person name="Vandecasteele C."/>
            <person name="Vares D."/>
            <person name="Vear F."/>
            <person name="Vautrin S."/>
            <person name="Crespi M."/>
            <person name="Mangin B."/>
            <person name="Burke J.M."/>
            <person name="Salse J."/>
            <person name="Munos S."/>
            <person name="Vincourt P."/>
            <person name="Rieseberg L.H."/>
            <person name="Langlade N.B."/>
        </authorList>
    </citation>
    <scope>NUCLEOTIDE SEQUENCE [LARGE SCALE GENOMIC DNA]</scope>
    <source>
        <strain evidence="3">cv. SF193</strain>
        <tissue evidence="1">Leaves</tissue>
    </source>
</reference>
<dbReference type="AlphaFoldDB" id="A0A251UGY4"/>
<accession>A0A251UGY4</accession>
<organism evidence="2 3">
    <name type="scientific">Helianthus annuus</name>
    <name type="common">Common sunflower</name>
    <dbReference type="NCBI Taxonomy" id="4232"/>
    <lineage>
        <taxon>Eukaryota</taxon>
        <taxon>Viridiplantae</taxon>
        <taxon>Streptophyta</taxon>
        <taxon>Embryophyta</taxon>
        <taxon>Tracheophyta</taxon>
        <taxon>Spermatophyta</taxon>
        <taxon>Magnoliopsida</taxon>
        <taxon>eudicotyledons</taxon>
        <taxon>Gunneridae</taxon>
        <taxon>Pentapetalae</taxon>
        <taxon>asterids</taxon>
        <taxon>campanulids</taxon>
        <taxon>Asterales</taxon>
        <taxon>Asteraceae</taxon>
        <taxon>Asteroideae</taxon>
        <taxon>Heliantheae alliance</taxon>
        <taxon>Heliantheae</taxon>
        <taxon>Helianthus</taxon>
    </lineage>
</organism>
<dbReference type="EMBL" id="MNCJ02000321">
    <property type="protein sequence ID" value="KAF5801722.1"/>
    <property type="molecule type" value="Genomic_DNA"/>
</dbReference>
<sequence>MLYRLKREKKAPVASQVGLLENTNYMVFKEEKSPDPDSSNGNTDYKDVIMEIISKNSFK</sequence>
<proteinExistence type="predicted"/>
<gene>
    <name evidence="2" type="ORF">HannXRQ_Chr06g0173361</name>
    <name evidence="1" type="ORF">HanXRQr2_Chr06g0251391</name>
</gene>
<reference evidence="2" key="2">
    <citation type="submission" date="2017-02" db="EMBL/GenBank/DDBJ databases">
        <title>Sunflower complete genome.</title>
        <authorList>
            <person name="Langlade N."/>
            <person name="Munos S."/>
        </authorList>
    </citation>
    <scope>NUCLEOTIDE SEQUENCE [LARGE SCALE GENOMIC DNA]</scope>
    <source>
        <tissue evidence="2">Leaves</tissue>
    </source>
</reference>
<reference evidence="1" key="3">
    <citation type="submission" date="2020-06" db="EMBL/GenBank/DDBJ databases">
        <title>Helianthus annuus Genome sequencing and assembly Release 2.</title>
        <authorList>
            <person name="Gouzy J."/>
            <person name="Langlade N."/>
            <person name="Munos S."/>
        </authorList>
    </citation>
    <scope>NUCLEOTIDE SEQUENCE</scope>
    <source>
        <tissue evidence="1">Leaves</tissue>
    </source>
</reference>
<evidence type="ECO:0000313" key="2">
    <source>
        <dbReference type="EMBL" id="OTG22605.1"/>
    </source>
</evidence>